<organism evidence="1 2">
    <name type="scientific">Posidoniimonas polymericola</name>
    <dbReference type="NCBI Taxonomy" id="2528002"/>
    <lineage>
        <taxon>Bacteria</taxon>
        <taxon>Pseudomonadati</taxon>
        <taxon>Planctomycetota</taxon>
        <taxon>Planctomycetia</taxon>
        <taxon>Pirellulales</taxon>
        <taxon>Lacipirellulaceae</taxon>
        <taxon>Posidoniimonas</taxon>
    </lineage>
</organism>
<protein>
    <recommendedName>
        <fullName evidence="3">Glucuronate isomerase</fullName>
    </recommendedName>
</protein>
<gene>
    <name evidence="1" type="ORF">Pla123a_39640</name>
</gene>
<dbReference type="OrthoDB" id="231890at2"/>
<name>A0A5C5YD46_9BACT</name>
<evidence type="ECO:0000313" key="2">
    <source>
        <dbReference type="Proteomes" id="UP000318478"/>
    </source>
</evidence>
<sequence length="437" mass="49312">MSSTAIAPTPLAELVSQAIEEQPVWDMHTHLYPPTFGTPAGGSSGKADPQGLLLWGIDELLTYHYLVAEVYRCVPASKLPYADFWKMSKQEQADHIWRELFLERSPLSEACRGVLTTLEKLGLDPSDRDLAGYRSWFAEQDPSDYIDRVMEIANVSRITMTNAVFDPNERQRWLADPQVGSDPRFAPVLRFDNLLRDWAGAARLLSEWGYEVYEEQSDASLENARGFLRDWLDRTRGIYGAVSLPPSFRYGGADDNSTGSVALREVVLPVLAERGLPFAMMIGSQLQVNASLRDGGDTVGKSDVGSVLTLCRDFPDNRFFCTMLARENQHELMVAARKFGNLMIFGCWWFLNNPSLIDELTRMRMELLGPTFIPQHSDARVLDQLIYKWDHSRKLIATVLADKHADLAATGWKATEDEVRRDAKMLLHSNFEKFLAG</sequence>
<dbReference type="AlphaFoldDB" id="A0A5C5YD46"/>
<keyword evidence="2" id="KW-1185">Reference proteome</keyword>
<dbReference type="RefSeq" id="WP_146590137.1">
    <property type="nucleotide sequence ID" value="NZ_SJPO01000010.1"/>
</dbReference>
<comment type="caution">
    <text evidence="1">The sequence shown here is derived from an EMBL/GenBank/DDBJ whole genome shotgun (WGS) entry which is preliminary data.</text>
</comment>
<dbReference type="InterPro" id="IPR032466">
    <property type="entry name" value="Metal_Hydrolase"/>
</dbReference>
<dbReference type="SUPFAM" id="SSF51556">
    <property type="entry name" value="Metallo-dependent hydrolases"/>
    <property type="match status" value="1"/>
</dbReference>
<evidence type="ECO:0008006" key="3">
    <source>
        <dbReference type="Google" id="ProtNLM"/>
    </source>
</evidence>
<dbReference type="Proteomes" id="UP000318478">
    <property type="component" value="Unassembled WGS sequence"/>
</dbReference>
<evidence type="ECO:0000313" key="1">
    <source>
        <dbReference type="EMBL" id="TWT73626.1"/>
    </source>
</evidence>
<accession>A0A5C5YD46</accession>
<dbReference type="Gene3D" id="1.10.2020.10">
    <property type="entry name" value="uronate isomerase, domain 2, chain A"/>
    <property type="match status" value="1"/>
</dbReference>
<reference evidence="1 2" key="1">
    <citation type="submission" date="2019-02" db="EMBL/GenBank/DDBJ databases">
        <title>Deep-cultivation of Planctomycetes and their phenomic and genomic characterization uncovers novel biology.</title>
        <authorList>
            <person name="Wiegand S."/>
            <person name="Jogler M."/>
            <person name="Boedeker C."/>
            <person name="Pinto D."/>
            <person name="Vollmers J."/>
            <person name="Rivas-Marin E."/>
            <person name="Kohn T."/>
            <person name="Peeters S.H."/>
            <person name="Heuer A."/>
            <person name="Rast P."/>
            <person name="Oberbeckmann S."/>
            <person name="Bunk B."/>
            <person name="Jeske O."/>
            <person name="Meyerdierks A."/>
            <person name="Storesund J.E."/>
            <person name="Kallscheuer N."/>
            <person name="Luecker S."/>
            <person name="Lage O.M."/>
            <person name="Pohl T."/>
            <person name="Merkel B.J."/>
            <person name="Hornburger P."/>
            <person name="Mueller R.-W."/>
            <person name="Bruemmer F."/>
            <person name="Labrenz M."/>
            <person name="Spormann A.M."/>
            <person name="Op Den Camp H."/>
            <person name="Overmann J."/>
            <person name="Amann R."/>
            <person name="Jetten M.S.M."/>
            <person name="Mascher T."/>
            <person name="Medema M.H."/>
            <person name="Devos D.P."/>
            <person name="Kaster A.-K."/>
            <person name="Ovreas L."/>
            <person name="Rohde M."/>
            <person name="Galperin M.Y."/>
            <person name="Jogler C."/>
        </authorList>
    </citation>
    <scope>NUCLEOTIDE SEQUENCE [LARGE SCALE GENOMIC DNA]</scope>
    <source>
        <strain evidence="1 2">Pla123a</strain>
    </source>
</reference>
<dbReference type="Gene3D" id="3.20.20.140">
    <property type="entry name" value="Metal-dependent hydrolases"/>
    <property type="match status" value="1"/>
</dbReference>
<dbReference type="EMBL" id="SJPO01000010">
    <property type="protein sequence ID" value="TWT73626.1"/>
    <property type="molecule type" value="Genomic_DNA"/>
</dbReference>
<proteinExistence type="predicted"/>